<sequence>MTQPTQGRDIFRTAYENRYTWDSHFPGYTADLHLQQGDEVYTGKIRVNSDLTLEVSAIEDEKVKESVYNQLRDIITHRKRSSFEQSHGKNKFTIGSQDPTGAIEILVEGDAMGSNYKVRGKEISQVSRVMGPIAFTINTQESLQTEEGYISTKYNAIFRNPKTDELKGKREFNETYEKFGKYYLPTRQVIEAIEPGGEKIITEFNFQNIKLLEPAVVG</sequence>
<accession>B7KE99</accession>
<dbReference type="STRING" id="65393.PCC7424_4860"/>
<evidence type="ECO:0000313" key="1">
    <source>
        <dbReference type="EMBL" id="ACK73217.1"/>
    </source>
</evidence>
<dbReference type="Proteomes" id="UP000002384">
    <property type="component" value="Chromosome"/>
</dbReference>
<evidence type="ECO:0000313" key="2">
    <source>
        <dbReference type="Proteomes" id="UP000002384"/>
    </source>
</evidence>
<protein>
    <recommendedName>
        <fullName evidence="3">DUF3386 domain-containing protein</fullName>
    </recommendedName>
</protein>
<dbReference type="HOGENOM" id="CLU_091325_0_0_3"/>
<dbReference type="RefSeq" id="WP_015956799.1">
    <property type="nucleotide sequence ID" value="NC_011729.1"/>
</dbReference>
<reference evidence="2" key="1">
    <citation type="journal article" date="2011" name="MBio">
        <title>Novel metabolic attributes of the genus Cyanothece, comprising a group of unicellular nitrogen-fixing Cyanobacteria.</title>
        <authorList>
            <person name="Bandyopadhyay A."/>
            <person name="Elvitigala T."/>
            <person name="Welsh E."/>
            <person name="Stockel J."/>
            <person name="Liberton M."/>
            <person name="Min H."/>
            <person name="Sherman L.A."/>
            <person name="Pakrasi H.B."/>
        </authorList>
    </citation>
    <scope>NUCLEOTIDE SEQUENCE [LARGE SCALE GENOMIC DNA]</scope>
    <source>
        <strain evidence="2">PCC 7424</strain>
    </source>
</reference>
<dbReference type="Pfam" id="PF11866">
    <property type="entry name" value="DUF3386"/>
    <property type="match status" value="1"/>
</dbReference>
<dbReference type="OrthoDB" id="447919at2"/>
<name>B7KE99_GLOC7</name>
<dbReference type="KEGG" id="cyc:PCC7424_4860"/>
<dbReference type="InterPro" id="IPR021809">
    <property type="entry name" value="DUF3386"/>
</dbReference>
<dbReference type="AlphaFoldDB" id="B7KE99"/>
<proteinExistence type="predicted"/>
<keyword evidence="2" id="KW-1185">Reference proteome</keyword>
<dbReference type="eggNOG" id="ENOG502Z8H2">
    <property type="taxonomic scope" value="Bacteria"/>
</dbReference>
<organism evidence="1 2">
    <name type="scientific">Gloeothece citriformis (strain PCC 7424)</name>
    <name type="common">Cyanothece sp. (strain PCC 7424)</name>
    <dbReference type="NCBI Taxonomy" id="65393"/>
    <lineage>
        <taxon>Bacteria</taxon>
        <taxon>Bacillati</taxon>
        <taxon>Cyanobacteriota</taxon>
        <taxon>Cyanophyceae</taxon>
        <taxon>Oscillatoriophycideae</taxon>
        <taxon>Chroococcales</taxon>
        <taxon>Aphanothecaceae</taxon>
        <taxon>Gloeothece</taxon>
        <taxon>Gloeothece citriformis</taxon>
    </lineage>
</organism>
<dbReference type="EMBL" id="CP001291">
    <property type="protein sequence ID" value="ACK73217.1"/>
    <property type="molecule type" value="Genomic_DNA"/>
</dbReference>
<gene>
    <name evidence="1" type="ordered locus">PCC7424_4860</name>
</gene>
<evidence type="ECO:0008006" key="3">
    <source>
        <dbReference type="Google" id="ProtNLM"/>
    </source>
</evidence>